<dbReference type="CDD" id="cd00757">
    <property type="entry name" value="ThiF_MoeB_HesA_family"/>
    <property type="match status" value="1"/>
</dbReference>
<dbReference type="Pfam" id="PF00899">
    <property type="entry name" value="ThiF"/>
    <property type="match status" value="1"/>
</dbReference>
<dbReference type="PANTHER" id="PTHR10953">
    <property type="entry name" value="UBIQUITIN-ACTIVATING ENZYME E1"/>
    <property type="match status" value="1"/>
</dbReference>
<dbReference type="GO" id="GO:0004792">
    <property type="term" value="F:thiosulfate-cyanide sulfurtransferase activity"/>
    <property type="evidence" value="ECO:0007669"/>
    <property type="project" value="TreeGrafter"/>
</dbReference>
<comment type="similarity">
    <text evidence="1">Belongs to the HesA/MoeB/ThiF family.</text>
</comment>
<dbReference type="FunFam" id="3.40.50.720:FF:000080">
    <property type="entry name" value="Thiazole biosynthesis adenylyltransferase ThiF"/>
    <property type="match status" value="1"/>
</dbReference>
<dbReference type="PROSITE" id="PS50206">
    <property type="entry name" value="RHODANESE_3"/>
    <property type="match status" value="1"/>
</dbReference>
<name>A0A0H1RIT0_9HYPH</name>
<comment type="caution">
    <text evidence="3">The sequence shown here is derived from an EMBL/GenBank/DDBJ whole genome shotgun (WGS) entry which is preliminary data.</text>
</comment>
<dbReference type="InterPro" id="IPR045886">
    <property type="entry name" value="ThiF/MoeB/HesA"/>
</dbReference>
<keyword evidence="4" id="KW-1185">Reference proteome</keyword>
<dbReference type="SUPFAM" id="SSF52821">
    <property type="entry name" value="Rhodanese/Cell cycle control phosphatase"/>
    <property type="match status" value="1"/>
</dbReference>
<feature type="domain" description="Rhodanese" evidence="2">
    <location>
        <begin position="248"/>
        <end position="323"/>
    </location>
</feature>
<evidence type="ECO:0000313" key="4">
    <source>
        <dbReference type="Proteomes" id="UP000035489"/>
    </source>
</evidence>
<dbReference type="STRING" id="1225564.AA309_14360"/>
<dbReference type="RefSeq" id="WP_047189714.1">
    <property type="nucleotide sequence ID" value="NZ_LCYG01000033.1"/>
</dbReference>
<proteinExistence type="inferred from homology"/>
<accession>A0A0H1RIT0</accession>
<dbReference type="InterPro" id="IPR001763">
    <property type="entry name" value="Rhodanese-like_dom"/>
</dbReference>
<dbReference type="Proteomes" id="UP000035489">
    <property type="component" value="Unassembled WGS sequence"/>
</dbReference>
<dbReference type="CDD" id="cd00158">
    <property type="entry name" value="RHOD"/>
    <property type="match status" value="1"/>
</dbReference>
<dbReference type="AlphaFoldDB" id="A0A0H1RIT0"/>
<protein>
    <submittedName>
        <fullName evidence="3">Thiamine biosynthesis protein ThiF</fullName>
    </submittedName>
</protein>
<dbReference type="EMBL" id="LCYG01000033">
    <property type="protein sequence ID" value="KLK92512.1"/>
    <property type="molecule type" value="Genomic_DNA"/>
</dbReference>
<reference evidence="3 4" key="1">
    <citation type="submission" date="2015-05" db="EMBL/GenBank/DDBJ databases">
        <title>Draft genome sequence of Microvirga vignae strain BR3299, a novel nitrogen fixing bacteria isolated from Brazil semi-aired region.</title>
        <authorList>
            <person name="Zilli J.E."/>
            <person name="Passos S.R."/>
            <person name="Leite J."/>
            <person name="Baldani J.I."/>
            <person name="Xavier G.R."/>
            <person name="Rumjaneck N.G."/>
            <person name="Simoes-Araujo J.L."/>
        </authorList>
    </citation>
    <scope>NUCLEOTIDE SEQUENCE [LARGE SCALE GENOMIC DNA]</scope>
    <source>
        <strain evidence="3 4">BR3299</strain>
    </source>
</reference>
<evidence type="ECO:0000256" key="1">
    <source>
        <dbReference type="ARBA" id="ARBA00009919"/>
    </source>
</evidence>
<dbReference type="PATRIC" id="fig|1225564.3.peg.3740"/>
<sequence>MTTRYARQIVLPEVGETGQAKLASSSVLVIGAGGLGCPVLQYLAAAGVGRITIVDHDRIDESNLHRQPLYRITDIGQLKVEVAQKALEALSPSVIVNALAISCDPAVATDLVRSADIIVDAADSIAVTYILSDACKAARKPLVSASCVGLKGYVGAFCAGAPSYRSVFPDIPQKLGNCASLGVLGSVVAVLGGLQAQMVLALILGLDPSPHGRLVSVDLQKLEFGGFSFLDAPEATGFAPPFIAPSDVNPDDTVFELRSLDEVAVSSFPQARRATVETIVERSRDVSESSRIVLCCRSGLRAWRAASLLRDQGHQKLALIAMSDINEVYPQRI</sequence>
<dbReference type="SUPFAM" id="SSF69572">
    <property type="entry name" value="Activating enzymes of the ubiquitin-like proteins"/>
    <property type="match status" value="1"/>
</dbReference>
<evidence type="ECO:0000259" key="2">
    <source>
        <dbReference type="PROSITE" id="PS50206"/>
    </source>
</evidence>
<dbReference type="OrthoDB" id="9804286at2"/>
<dbReference type="GO" id="GO:0008641">
    <property type="term" value="F:ubiquitin-like modifier activating enzyme activity"/>
    <property type="evidence" value="ECO:0007669"/>
    <property type="project" value="InterPro"/>
</dbReference>
<dbReference type="GO" id="GO:0016779">
    <property type="term" value="F:nucleotidyltransferase activity"/>
    <property type="evidence" value="ECO:0007669"/>
    <property type="project" value="TreeGrafter"/>
</dbReference>
<dbReference type="Gene3D" id="3.40.50.720">
    <property type="entry name" value="NAD(P)-binding Rossmann-like Domain"/>
    <property type="match status" value="1"/>
</dbReference>
<dbReference type="InterPro" id="IPR036873">
    <property type="entry name" value="Rhodanese-like_dom_sf"/>
</dbReference>
<dbReference type="InterPro" id="IPR035985">
    <property type="entry name" value="Ubiquitin-activating_enz"/>
</dbReference>
<organism evidence="3 4">
    <name type="scientific">Microvirga vignae</name>
    <dbReference type="NCBI Taxonomy" id="1225564"/>
    <lineage>
        <taxon>Bacteria</taxon>
        <taxon>Pseudomonadati</taxon>
        <taxon>Pseudomonadota</taxon>
        <taxon>Alphaproteobacteria</taxon>
        <taxon>Hyphomicrobiales</taxon>
        <taxon>Methylobacteriaceae</taxon>
        <taxon>Microvirga</taxon>
    </lineage>
</organism>
<dbReference type="GO" id="GO:0005737">
    <property type="term" value="C:cytoplasm"/>
    <property type="evidence" value="ECO:0007669"/>
    <property type="project" value="TreeGrafter"/>
</dbReference>
<dbReference type="PANTHER" id="PTHR10953:SF102">
    <property type="entry name" value="ADENYLYLTRANSFERASE AND SULFURTRANSFERASE MOCS3"/>
    <property type="match status" value="1"/>
</dbReference>
<dbReference type="Gene3D" id="3.40.250.10">
    <property type="entry name" value="Rhodanese-like domain"/>
    <property type="match status" value="1"/>
</dbReference>
<dbReference type="InterPro" id="IPR000594">
    <property type="entry name" value="ThiF_NAD_FAD-bd"/>
</dbReference>
<gene>
    <name evidence="3" type="ORF">AA309_14360</name>
</gene>
<evidence type="ECO:0000313" key="3">
    <source>
        <dbReference type="EMBL" id="KLK92512.1"/>
    </source>
</evidence>